<keyword evidence="3 6" id="KW-0479">Metal-binding</keyword>
<evidence type="ECO:0000313" key="9">
    <source>
        <dbReference type="Proteomes" id="UP001219525"/>
    </source>
</evidence>
<dbReference type="InterPro" id="IPR036396">
    <property type="entry name" value="Cyt_P450_sf"/>
</dbReference>
<keyword evidence="9" id="KW-1185">Reference proteome</keyword>
<evidence type="ECO:0000256" key="5">
    <source>
        <dbReference type="ARBA" id="ARBA00023004"/>
    </source>
</evidence>
<dbReference type="PROSITE" id="PS00086">
    <property type="entry name" value="CYTOCHROME_P450"/>
    <property type="match status" value="1"/>
</dbReference>
<accession>A0AAD6V6B0</accession>
<dbReference type="GO" id="GO:0016705">
    <property type="term" value="F:oxidoreductase activity, acting on paired donors, with incorporation or reduction of molecular oxygen"/>
    <property type="evidence" value="ECO:0007669"/>
    <property type="project" value="InterPro"/>
</dbReference>
<dbReference type="InterPro" id="IPR017972">
    <property type="entry name" value="Cyt_P450_CS"/>
</dbReference>
<dbReference type="GO" id="GO:0005506">
    <property type="term" value="F:iron ion binding"/>
    <property type="evidence" value="ECO:0007669"/>
    <property type="project" value="InterPro"/>
</dbReference>
<evidence type="ECO:0000313" key="8">
    <source>
        <dbReference type="EMBL" id="KAJ7203650.1"/>
    </source>
</evidence>
<evidence type="ECO:0000256" key="6">
    <source>
        <dbReference type="PIRSR" id="PIRSR602403-1"/>
    </source>
</evidence>
<evidence type="ECO:0000256" key="3">
    <source>
        <dbReference type="ARBA" id="ARBA00022723"/>
    </source>
</evidence>
<dbReference type="Gene3D" id="1.10.630.10">
    <property type="entry name" value="Cytochrome P450"/>
    <property type="match status" value="1"/>
</dbReference>
<evidence type="ECO:0000256" key="4">
    <source>
        <dbReference type="ARBA" id="ARBA00023002"/>
    </source>
</evidence>
<evidence type="ECO:0000256" key="2">
    <source>
        <dbReference type="ARBA" id="ARBA00010617"/>
    </source>
</evidence>
<keyword evidence="6 7" id="KW-0349">Heme</keyword>
<dbReference type="CDD" id="cd11041">
    <property type="entry name" value="CYP503A1-like"/>
    <property type="match status" value="1"/>
</dbReference>
<dbReference type="InterPro" id="IPR001128">
    <property type="entry name" value="Cyt_P450"/>
</dbReference>
<comment type="cofactor">
    <cofactor evidence="1 6">
        <name>heme</name>
        <dbReference type="ChEBI" id="CHEBI:30413"/>
    </cofactor>
</comment>
<comment type="caution">
    <text evidence="8">The sequence shown here is derived from an EMBL/GenBank/DDBJ whole genome shotgun (WGS) entry which is preliminary data.</text>
</comment>
<reference evidence="8" key="1">
    <citation type="submission" date="2023-03" db="EMBL/GenBank/DDBJ databases">
        <title>Massive genome expansion in bonnet fungi (Mycena s.s.) driven by repeated elements and novel gene families across ecological guilds.</title>
        <authorList>
            <consortium name="Lawrence Berkeley National Laboratory"/>
            <person name="Harder C.B."/>
            <person name="Miyauchi S."/>
            <person name="Viragh M."/>
            <person name="Kuo A."/>
            <person name="Thoen E."/>
            <person name="Andreopoulos B."/>
            <person name="Lu D."/>
            <person name="Skrede I."/>
            <person name="Drula E."/>
            <person name="Henrissat B."/>
            <person name="Morin E."/>
            <person name="Kohler A."/>
            <person name="Barry K."/>
            <person name="LaButti K."/>
            <person name="Morin E."/>
            <person name="Salamov A."/>
            <person name="Lipzen A."/>
            <person name="Mereny Z."/>
            <person name="Hegedus B."/>
            <person name="Baldrian P."/>
            <person name="Stursova M."/>
            <person name="Weitz H."/>
            <person name="Taylor A."/>
            <person name="Grigoriev I.V."/>
            <person name="Nagy L.G."/>
            <person name="Martin F."/>
            <person name="Kauserud H."/>
        </authorList>
    </citation>
    <scope>NUCLEOTIDE SEQUENCE</scope>
    <source>
        <strain evidence="8">9144</strain>
    </source>
</reference>
<dbReference type="PANTHER" id="PTHR46206">
    <property type="entry name" value="CYTOCHROME P450"/>
    <property type="match status" value="1"/>
</dbReference>
<dbReference type="GO" id="GO:0004497">
    <property type="term" value="F:monooxygenase activity"/>
    <property type="evidence" value="ECO:0007669"/>
    <property type="project" value="UniProtKB-KW"/>
</dbReference>
<keyword evidence="7" id="KW-0503">Monooxygenase</keyword>
<gene>
    <name evidence="8" type="ORF">GGX14DRAFT_698980</name>
</gene>
<organism evidence="8 9">
    <name type="scientific">Mycena pura</name>
    <dbReference type="NCBI Taxonomy" id="153505"/>
    <lineage>
        <taxon>Eukaryota</taxon>
        <taxon>Fungi</taxon>
        <taxon>Dikarya</taxon>
        <taxon>Basidiomycota</taxon>
        <taxon>Agaricomycotina</taxon>
        <taxon>Agaricomycetes</taxon>
        <taxon>Agaricomycetidae</taxon>
        <taxon>Agaricales</taxon>
        <taxon>Marasmiineae</taxon>
        <taxon>Mycenaceae</taxon>
        <taxon>Mycena</taxon>
    </lineage>
</organism>
<dbReference type="SUPFAM" id="SSF48264">
    <property type="entry name" value="Cytochrome P450"/>
    <property type="match status" value="1"/>
</dbReference>
<feature type="binding site" description="axial binding residue" evidence="6">
    <location>
        <position position="456"/>
    </location>
    <ligand>
        <name>heme</name>
        <dbReference type="ChEBI" id="CHEBI:30413"/>
    </ligand>
    <ligandPart>
        <name>Fe</name>
        <dbReference type="ChEBI" id="CHEBI:18248"/>
    </ligandPart>
</feature>
<dbReference type="InterPro" id="IPR002403">
    <property type="entry name" value="Cyt_P450_E_grp-IV"/>
</dbReference>
<protein>
    <submittedName>
        <fullName evidence="8">Cytochrome P450</fullName>
    </submittedName>
</protein>
<dbReference type="Proteomes" id="UP001219525">
    <property type="component" value="Unassembled WGS sequence"/>
</dbReference>
<keyword evidence="5 6" id="KW-0408">Iron</keyword>
<dbReference type="GO" id="GO:0020037">
    <property type="term" value="F:heme binding"/>
    <property type="evidence" value="ECO:0007669"/>
    <property type="project" value="InterPro"/>
</dbReference>
<dbReference type="PRINTS" id="PR00465">
    <property type="entry name" value="EP450IV"/>
</dbReference>
<dbReference type="EMBL" id="JARJCW010000050">
    <property type="protein sequence ID" value="KAJ7203650.1"/>
    <property type="molecule type" value="Genomic_DNA"/>
</dbReference>
<proteinExistence type="inferred from homology"/>
<evidence type="ECO:0000256" key="7">
    <source>
        <dbReference type="RuleBase" id="RU000461"/>
    </source>
</evidence>
<keyword evidence="4 7" id="KW-0560">Oxidoreductase</keyword>
<name>A0AAD6V6B0_9AGAR</name>
<dbReference type="Pfam" id="PF00067">
    <property type="entry name" value="p450"/>
    <property type="match status" value="1"/>
</dbReference>
<sequence length="512" mass="57527">MDDLDTRTLALYGLALALSVYYWQNGHKRGESTIPAVIGGNGPISRCLACLRFLRNSRQVLAEGYRQHPTGVFRVPILFRDWFYVACGRKRVQEIASAPSDILSLNEAATEISMEYTLGTQLVHNTYQVLSIRGGLTRSLDLCFPEVRDEIEHAFDDVLALKGNEWKLVQVYAAMVHIGARTSNRLFVGLPLCRDQEYLELNIDFAVSVIVRGQLISSFPDFLKPIFGPILSKRNSSLRHALKFLQAIIDERLEKENQYGQDWPERPNDLISWLLDHAKGEERTTSALAMRVLLVNVGAIHSSGMAFTNALYDLAKYPEYIGPMREEAEQVIAQKGWSKAALADLHKMDSFIRESQRFAAASGVFGMVRKVVAKDGFAFSDGTVIPHGAILSVPIIEVHRDPALYPDADTFDGFRFSRMREEAVDSTEKPAPKMVREQMVSTTPDHIIFGHGRHACPGRFFVAMEIKTMLAHILLNYDIKAVESVRPPDQGSAFFGSLGTDREIWMKNREGF</sequence>
<comment type="similarity">
    <text evidence="2 7">Belongs to the cytochrome P450 family.</text>
</comment>
<dbReference type="AlphaFoldDB" id="A0AAD6V6B0"/>
<evidence type="ECO:0000256" key="1">
    <source>
        <dbReference type="ARBA" id="ARBA00001971"/>
    </source>
</evidence>